<comment type="caution">
    <text evidence="2">The sequence shown here is derived from an EMBL/GenBank/DDBJ whole genome shotgun (WGS) entry which is preliminary data.</text>
</comment>
<dbReference type="RefSeq" id="WP_201787343.1">
    <property type="nucleotide sequence ID" value="NZ_BDCR01000002.1"/>
</dbReference>
<proteinExistence type="predicted"/>
<reference evidence="3" key="2">
    <citation type="journal article" date="2017" name="Genome Announc.">
        <title>Draft genome sequence of Paludibacter jiangxiensis NM7(T), a propionate-producing fermentative bacterium.</title>
        <authorList>
            <person name="Qiu Y.-L."/>
            <person name="Tourlousse D.M."/>
            <person name="Matsuura N."/>
            <person name="Ohashi A."/>
            <person name="Sekiguchi Y."/>
        </authorList>
    </citation>
    <scope>NUCLEOTIDE SEQUENCE [LARGE SCALE GENOMIC DNA]</scope>
    <source>
        <strain evidence="3">NM7</strain>
    </source>
</reference>
<evidence type="ECO:0000313" key="2">
    <source>
        <dbReference type="EMBL" id="GAT62536.1"/>
    </source>
</evidence>
<dbReference type="PROSITE" id="PS50006">
    <property type="entry name" value="FHA_DOMAIN"/>
    <property type="match status" value="1"/>
</dbReference>
<accession>A0A170ZCT2</accession>
<name>A0A170ZCT2_9BACT</name>
<reference evidence="3" key="1">
    <citation type="submission" date="2016-04" db="EMBL/GenBank/DDBJ databases">
        <title>Draft genome sequence of Paludibacter jiangxiensis strain NM7.</title>
        <authorList>
            <person name="Qiu Y."/>
            <person name="Matsuura N."/>
            <person name="Ohashi A."/>
            <person name="Tourlousse M.D."/>
            <person name="Sekiguchi Y."/>
        </authorList>
    </citation>
    <scope>NUCLEOTIDE SEQUENCE [LARGE SCALE GENOMIC DNA]</scope>
    <source>
        <strain evidence="3">NM7</strain>
    </source>
</reference>
<dbReference type="InterPro" id="IPR014571">
    <property type="entry name" value="UCP032620"/>
</dbReference>
<evidence type="ECO:0000259" key="1">
    <source>
        <dbReference type="PROSITE" id="PS50006"/>
    </source>
</evidence>
<feature type="domain" description="FHA" evidence="1">
    <location>
        <begin position="199"/>
        <end position="257"/>
    </location>
</feature>
<dbReference type="AlphaFoldDB" id="A0A170ZCT2"/>
<dbReference type="PIRSF" id="PIRSF032620">
    <property type="entry name" value="UCP032620"/>
    <property type="match status" value="1"/>
</dbReference>
<dbReference type="GO" id="GO:0050135">
    <property type="term" value="F:NADP+ nucleosidase activity"/>
    <property type="evidence" value="ECO:0007669"/>
    <property type="project" value="InterPro"/>
</dbReference>
<dbReference type="InterPro" id="IPR019302">
    <property type="entry name" value="CAP12/PCTIR_TIR_dom"/>
</dbReference>
<sequence length="258" mass="29700">MDTYVKKLSDIKDDLLDPDIKFDSNSLRYTIERVIKIVDKKFGSENEYSTRLSKINQNGFFFEDNQQKLISILDIIIDDIELSSQKEEFITKPNQANDISERMNKLVYEENHKVFVVHGHNNEIKQSVARIIDKLGLEPIILHEQPNMGMTIIEKFLFNSNVGFAVVILSADDIVFDSNNKQNYRARQNVVLELGFFYAKLGRNRVVALVDSSKKIDLPSDIHGIIYISYDGDNGRWKFDLAKELSNNGYSINVNDIL</sequence>
<protein>
    <submittedName>
        <fullName evidence="2">Predicted nucleotide-binding protein</fullName>
    </submittedName>
</protein>
<keyword evidence="3" id="KW-1185">Reference proteome</keyword>
<dbReference type="EMBL" id="BDCR01000002">
    <property type="protein sequence ID" value="GAT62536.1"/>
    <property type="molecule type" value="Genomic_DNA"/>
</dbReference>
<evidence type="ECO:0000313" key="3">
    <source>
        <dbReference type="Proteomes" id="UP000076586"/>
    </source>
</evidence>
<gene>
    <name evidence="2" type="ORF">PJIAN_295</name>
</gene>
<dbReference type="Proteomes" id="UP000076586">
    <property type="component" value="Unassembled WGS sequence"/>
</dbReference>
<dbReference type="Pfam" id="PF10137">
    <property type="entry name" value="CAP12-PCTIR_TIR"/>
    <property type="match status" value="1"/>
</dbReference>
<dbReference type="InterPro" id="IPR000253">
    <property type="entry name" value="FHA_dom"/>
</dbReference>
<organism evidence="2 3">
    <name type="scientific">Paludibacter jiangxiensis</name>
    <dbReference type="NCBI Taxonomy" id="681398"/>
    <lineage>
        <taxon>Bacteria</taxon>
        <taxon>Pseudomonadati</taxon>
        <taxon>Bacteroidota</taxon>
        <taxon>Bacteroidia</taxon>
        <taxon>Bacteroidales</taxon>
        <taxon>Paludibacteraceae</taxon>
        <taxon>Paludibacter</taxon>
    </lineage>
</organism>